<dbReference type="InterPro" id="IPR009315">
    <property type="entry name" value="P_starv_induced_PsiE"/>
</dbReference>
<comment type="similarity">
    <text evidence="2">Belongs to the PsiE family.</text>
</comment>
<dbReference type="GO" id="GO:0016036">
    <property type="term" value="P:cellular response to phosphate starvation"/>
    <property type="evidence" value="ECO:0007669"/>
    <property type="project" value="InterPro"/>
</dbReference>
<dbReference type="RefSeq" id="WP_091471249.1">
    <property type="nucleotide sequence ID" value="NZ_FNFX01000002.1"/>
</dbReference>
<gene>
    <name evidence="9" type="ORF">SAMN05192566_1227</name>
</gene>
<feature type="transmembrane region" description="Helical" evidence="8">
    <location>
        <begin position="43"/>
        <end position="64"/>
    </location>
</feature>
<keyword evidence="4" id="KW-1003">Cell membrane</keyword>
<dbReference type="Proteomes" id="UP000198629">
    <property type="component" value="Unassembled WGS sequence"/>
</dbReference>
<evidence type="ECO:0000256" key="7">
    <source>
        <dbReference type="ARBA" id="ARBA00023136"/>
    </source>
</evidence>
<dbReference type="GO" id="GO:0005886">
    <property type="term" value="C:plasma membrane"/>
    <property type="evidence" value="ECO:0007669"/>
    <property type="project" value="UniProtKB-SubCell"/>
</dbReference>
<dbReference type="PANTHER" id="PTHR37819">
    <property type="entry name" value="PROTEIN PSIE"/>
    <property type="match status" value="1"/>
</dbReference>
<dbReference type="OrthoDB" id="9792470at2"/>
<evidence type="ECO:0000256" key="1">
    <source>
        <dbReference type="ARBA" id="ARBA00004429"/>
    </source>
</evidence>
<dbReference type="EMBL" id="FNFX01000002">
    <property type="protein sequence ID" value="SDK40206.1"/>
    <property type="molecule type" value="Genomic_DNA"/>
</dbReference>
<accession>A0A1G9BL55</accession>
<feature type="transmembrane region" description="Helical" evidence="8">
    <location>
        <begin position="106"/>
        <end position="125"/>
    </location>
</feature>
<evidence type="ECO:0000256" key="5">
    <source>
        <dbReference type="ARBA" id="ARBA00022692"/>
    </source>
</evidence>
<organism evidence="9 10">
    <name type="scientific">Methylophilus rhizosphaerae</name>
    <dbReference type="NCBI Taxonomy" id="492660"/>
    <lineage>
        <taxon>Bacteria</taxon>
        <taxon>Pseudomonadati</taxon>
        <taxon>Pseudomonadota</taxon>
        <taxon>Betaproteobacteria</taxon>
        <taxon>Nitrosomonadales</taxon>
        <taxon>Methylophilaceae</taxon>
        <taxon>Methylophilus</taxon>
    </lineage>
</organism>
<keyword evidence="5 8" id="KW-0812">Transmembrane</keyword>
<feature type="transmembrane region" description="Helical" evidence="8">
    <location>
        <begin position="12"/>
        <end position="37"/>
    </location>
</feature>
<keyword evidence="6 8" id="KW-1133">Transmembrane helix</keyword>
<protein>
    <recommendedName>
        <fullName evidence="3">Protein PsiE</fullName>
    </recommendedName>
</protein>
<evidence type="ECO:0000313" key="9">
    <source>
        <dbReference type="EMBL" id="SDK40206.1"/>
    </source>
</evidence>
<evidence type="ECO:0000256" key="8">
    <source>
        <dbReference type="SAM" id="Phobius"/>
    </source>
</evidence>
<dbReference type="STRING" id="492660.SAMN05192566_1227"/>
<evidence type="ECO:0000256" key="2">
    <source>
        <dbReference type="ARBA" id="ARBA00005632"/>
    </source>
</evidence>
<comment type="subcellular location">
    <subcellularLocation>
        <location evidence="1">Cell inner membrane</location>
        <topology evidence="1">Multi-pass membrane protein</topology>
    </subcellularLocation>
</comment>
<dbReference type="Pfam" id="PF06146">
    <property type="entry name" value="PsiE"/>
    <property type="match status" value="1"/>
</dbReference>
<keyword evidence="10" id="KW-1185">Reference proteome</keyword>
<feature type="transmembrane region" description="Helical" evidence="8">
    <location>
        <begin position="76"/>
        <end position="94"/>
    </location>
</feature>
<dbReference type="PIRSF" id="PIRSF029598">
    <property type="entry name" value="PsiE"/>
    <property type="match status" value="1"/>
</dbReference>
<sequence>MKPPYEHKTDQFAHHALMWIERLGLALVTIATFFSLAHELTRMWHAGMVGLGDLLQLFLYLEVFSMINSYFGSGKLPMRYPIYIAMVALARYLLLDMKEMSETHMLAISVAILILAVSVLVMRFGHSRYPYADIPEQKRDLL</sequence>
<proteinExistence type="inferred from homology"/>
<name>A0A1G9BL55_9PROT</name>
<evidence type="ECO:0000256" key="4">
    <source>
        <dbReference type="ARBA" id="ARBA00022475"/>
    </source>
</evidence>
<evidence type="ECO:0000313" key="10">
    <source>
        <dbReference type="Proteomes" id="UP000198629"/>
    </source>
</evidence>
<dbReference type="InterPro" id="IPR020948">
    <property type="entry name" value="P_starv_induced_PsiE-like"/>
</dbReference>
<evidence type="ECO:0000256" key="6">
    <source>
        <dbReference type="ARBA" id="ARBA00022989"/>
    </source>
</evidence>
<dbReference type="AlphaFoldDB" id="A0A1G9BL55"/>
<evidence type="ECO:0000256" key="3">
    <source>
        <dbReference type="ARBA" id="ARBA00021903"/>
    </source>
</evidence>
<dbReference type="PANTHER" id="PTHR37819:SF1">
    <property type="entry name" value="PROTEIN PSIE"/>
    <property type="match status" value="1"/>
</dbReference>
<keyword evidence="7 8" id="KW-0472">Membrane</keyword>
<reference evidence="10" key="1">
    <citation type="submission" date="2016-10" db="EMBL/GenBank/DDBJ databases">
        <authorList>
            <person name="Varghese N."/>
            <person name="Submissions S."/>
        </authorList>
    </citation>
    <scope>NUCLEOTIDE SEQUENCE [LARGE SCALE GENOMIC DNA]</scope>
    <source>
        <strain evidence="10">CBMB127</strain>
    </source>
</reference>